<reference evidence="3" key="1">
    <citation type="submission" date="2017-06" db="EMBL/GenBank/DDBJ databases">
        <authorList>
            <person name="Varghese N."/>
            <person name="Submissions S."/>
        </authorList>
    </citation>
    <scope>NUCLEOTIDE SEQUENCE [LARGE SCALE GENOMIC DNA]</scope>
    <source>
        <strain evidence="3">DSM 137</strain>
    </source>
</reference>
<accession>A0A212RR17</accession>
<dbReference type="RefSeq" id="WP_088521169.1">
    <property type="nucleotide sequence ID" value="NZ_FYDG01000006.1"/>
</dbReference>
<evidence type="ECO:0008006" key="4">
    <source>
        <dbReference type="Google" id="ProtNLM"/>
    </source>
</evidence>
<evidence type="ECO:0000256" key="1">
    <source>
        <dbReference type="SAM" id="Coils"/>
    </source>
</evidence>
<evidence type="ECO:0000313" key="3">
    <source>
        <dbReference type="Proteomes" id="UP000198418"/>
    </source>
</evidence>
<keyword evidence="1" id="KW-0175">Coiled coil</keyword>
<dbReference type="Proteomes" id="UP000198418">
    <property type="component" value="Unassembled WGS sequence"/>
</dbReference>
<dbReference type="AlphaFoldDB" id="A0A212RR17"/>
<gene>
    <name evidence="2" type="ORF">SAMN06265338_106161</name>
</gene>
<keyword evidence="3" id="KW-1185">Reference proteome</keyword>
<dbReference type="OrthoDB" id="8456275at2"/>
<sequence length="132" mass="15337">MRERHRSLERLLRVKNQLQQMDEAKLEEIRRRKTAAEAEKQQLLKMLGDATNNDPLILGLACRHLVRSERIERELLIEEQAQKAELLRGTAQKKALENIVKETGRTIAREEEKRQLLDIGERLAARAHSSLP</sequence>
<name>A0A212RR17_RHOAC</name>
<feature type="coiled-coil region" evidence="1">
    <location>
        <begin position="19"/>
        <end position="53"/>
    </location>
</feature>
<protein>
    <recommendedName>
        <fullName evidence="4">Flagellar export protein FliJ</fullName>
    </recommendedName>
</protein>
<organism evidence="2 3">
    <name type="scientific">Rhodoblastus acidophilus</name>
    <name type="common">Rhodopseudomonas acidophila</name>
    <dbReference type="NCBI Taxonomy" id="1074"/>
    <lineage>
        <taxon>Bacteria</taxon>
        <taxon>Pseudomonadati</taxon>
        <taxon>Pseudomonadota</taxon>
        <taxon>Alphaproteobacteria</taxon>
        <taxon>Hyphomicrobiales</taxon>
        <taxon>Rhodoblastaceae</taxon>
        <taxon>Rhodoblastus</taxon>
    </lineage>
</organism>
<proteinExistence type="predicted"/>
<evidence type="ECO:0000313" key="2">
    <source>
        <dbReference type="EMBL" id="SNB74991.1"/>
    </source>
</evidence>
<dbReference type="EMBL" id="FYDG01000006">
    <property type="protein sequence ID" value="SNB74991.1"/>
    <property type="molecule type" value="Genomic_DNA"/>
</dbReference>